<dbReference type="GeneID" id="25034803"/>
<dbReference type="PRINTS" id="PR00792">
    <property type="entry name" value="PEPSIN"/>
</dbReference>
<dbReference type="EMBL" id="KE546990">
    <property type="protein sequence ID" value="EPY52051.1"/>
    <property type="molecule type" value="Genomic_DNA"/>
</dbReference>
<dbReference type="OrthoDB" id="771136at2759"/>
<dbReference type="AlphaFoldDB" id="S9XE45"/>
<dbReference type="MEROPS" id="A01.A91"/>
<dbReference type="InterPro" id="IPR001969">
    <property type="entry name" value="Aspartic_peptidase_AS"/>
</dbReference>
<evidence type="ECO:0000256" key="3">
    <source>
        <dbReference type="PIRSR" id="PIRSR601461-1"/>
    </source>
</evidence>
<dbReference type="InterPro" id="IPR001461">
    <property type="entry name" value="Aspartic_peptidase_A1"/>
</dbReference>
<dbReference type="eggNOG" id="KOG1339">
    <property type="taxonomic scope" value="Eukaryota"/>
</dbReference>
<evidence type="ECO:0000256" key="7">
    <source>
        <dbReference type="SAM" id="SignalP"/>
    </source>
</evidence>
<feature type="chain" id="PRO_5004573125" evidence="7">
    <location>
        <begin position="24"/>
        <end position="531"/>
    </location>
</feature>
<evidence type="ECO:0000256" key="5">
    <source>
        <dbReference type="RuleBase" id="RU000454"/>
    </source>
</evidence>
<organism evidence="9 10">
    <name type="scientific">Schizosaccharomyces cryophilus (strain OY26 / ATCC MYA-4695 / CBS 11777 / NBRC 106824 / NRRL Y48691)</name>
    <name type="common">Fission yeast</name>
    <dbReference type="NCBI Taxonomy" id="653667"/>
    <lineage>
        <taxon>Eukaryota</taxon>
        <taxon>Fungi</taxon>
        <taxon>Dikarya</taxon>
        <taxon>Ascomycota</taxon>
        <taxon>Taphrinomycotina</taxon>
        <taxon>Schizosaccharomycetes</taxon>
        <taxon>Schizosaccharomycetales</taxon>
        <taxon>Schizosaccharomycetaceae</taxon>
        <taxon>Schizosaccharomyces</taxon>
    </lineage>
</organism>
<dbReference type="Proteomes" id="UP000015464">
    <property type="component" value="Unassembled WGS sequence"/>
</dbReference>
<feature type="active site" evidence="3">
    <location>
        <position position="325"/>
    </location>
</feature>
<dbReference type="GO" id="GO:0004190">
    <property type="term" value="F:aspartic-type endopeptidase activity"/>
    <property type="evidence" value="ECO:0007669"/>
    <property type="project" value="UniProtKB-KW"/>
</dbReference>
<feature type="domain" description="Peptidase A1" evidence="8">
    <location>
        <begin position="79"/>
        <end position="434"/>
    </location>
</feature>
<evidence type="ECO:0000313" key="10">
    <source>
        <dbReference type="Proteomes" id="UP000015464"/>
    </source>
</evidence>
<dbReference type="PROSITE" id="PS00141">
    <property type="entry name" value="ASP_PROTEASE"/>
    <property type="match status" value="1"/>
</dbReference>
<keyword evidence="5" id="KW-0378">Hydrolase</keyword>
<feature type="compositionally biased region" description="Low complexity" evidence="6">
    <location>
        <begin position="487"/>
        <end position="502"/>
    </location>
</feature>
<dbReference type="SUPFAM" id="SSF50630">
    <property type="entry name" value="Acid proteases"/>
    <property type="match status" value="1"/>
</dbReference>
<feature type="region of interest" description="Disordered" evidence="6">
    <location>
        <begin position="483"/>
        <end position="502"/>
    </location>
</feature>
<dbReference type="STRING" id="653667.S9XE45"/>
<reference evidence="9 10" key="1">
    <citation type="journal article" date="2011" name="Science">
        <title>Comparative functional genomics of the fission yeasts.</title>
        <authorList>
            <person name="Rhind N."/>
            <person name="Chen Z."/>
            <person name="Yassour M."/>
            <person name="Thompson D.A."/>
            <person name="Haas B.J."/>
            <person name="Habib N."/>
            <person name="Wapinski I."/>
            <person name="Roy S."/>
            <person name="Lin M.F."/>
            <person name="Heiman D.I."/>
            <person name="Young S.K."/>
            <person name="Furuya K."/>
            <person name="Guo Y."/>
            <person name="Pidoux A."/>
            <person name="Chen H.M."/>
            <person name="Robbertse B."/>
            <person name="Goldberg J.M."/>
            <person name="Aoki K."/>
            <person name="Bayne E.H."/>
            <person name="Berlin A.M."/>
            <person name="Desjardins C.A."/>
            <person name="Dobbs E."/>
            <person name="Dukaj L."/>
            <person name="Fan L."/>
            <person name="FitzGerald M.G."/>
            <person name="French C."/>
            <person name="Gujja S."/>
            <person name="Hansen K."/>
            <person name="Keifenheim D."/>
            <person name="Levin J.Z."/>
            <person name="Mosher R.A."/>
            <person name="Mueller C.A."/>
            <person name="Pfiffner J."/>
            <person name="Priest M."/>
            <person name="Russ C."/>
            <person name="Smialowska A."/>
            <person name="Swoboda P."/>
            <person name="Sykes S.M."/>
            <person name="Vaughn M."/>
            <person name="Vengrova S."/>
            <person name="Yoder R."/>
            <person name="Zeng Q."/>
            <person name="Allshire R."/>
            <person name="Baulcombe D."/>
            <person name="Birren B.W."/>
            <person name="Brown W."/>
            <person name="Ekwall K."/>
            <person name="Kellis M."/>
            <person name="Leatherwood J."/>
            <person name="Levin H."/>
            <person name="Margalit H."/>
            <person name="Martienssen R."/>
            <person name="Nieduszynski C.A."/>
            <person name="Spatafora J.W."/>
            <person name="Friedman N."/>
            <person name="Dalgaard J.Z."/>
            <person name="Baumann P."/>
            <person name="Niki H."/>
            <person name="Regev A."/>
            <person name="Nusbaum C."/>
        </authorList>
    </citation>
    <scope>NUCLEOTIDE SEQUENCE [LARGE SCALE GENOMIC DNA]</scope>
    <source>
        <strain evidence="10">OY26 / ATCC MYA-4695 / CBS 11777 / NBRC 106824 / NRRL Y48691</strain>
    </source>
</reference>
<dbReference type="Gene3D" id="2.40.70.10">
    <property type="entry name" value="Acid Proteases"/>
    <property type="match status" value="2"/>
</dbReference>
<dbReference type="RefSeq" id="XP_013023434.1">
    <property type="nucleotide sequence ID" value="XM_013167980.1"/>
</dbReference>
<dbReference type="PANTHER" id="PTHR47966">
    <property type="entry name" value="BETA-SITE APP-CLEAVING ENZYME, ISOFORM A-RELATED"/>
    <property type="match status" value="1"/>
</dbReference>
<evidence type="ECO:0000256" key="2">
    <source>
        <dbReference type="ARBA" id="ARBA00022750"/>
    </source>
</evidence>
<keyword evidence="5 9" id="KW-0645">Protease</keyword>
<dbReference type="InterPro" id="IPR021109">
    <property type="entry name" value="Peptidase_aspartic_dom_sf"/>
</dbReference>
<dbReference type="PANTHER" id="PTHR47966:SF79">
    <property type="entry name" value="ASPARTIC PROTEINASE SXA1"/>
    <property type="match status" value="1"/>
</dbReference>
<evidence type="ECO:0000259" key="8">
    <source>
        <dbReference type="PROSITE" id="PS51767"/>
    </source>
</evidence>
<keyword evidence="10" id="KW-1185">Reference proteome</keyword>
<feature type="disulfide bond" evidence="4">
    <location>
        <begin position="359"/>
        <end position="398"/>
    </location>
</feature>
<dbReference type="HOGENOM" id="CLU_033751_0_0_1"/>
<accession>S9XE45</accession>
<feature type="signal peptide" evidence="7">
    <location>
        <begin position="1"/>
        <end position="23"/>
    </location>
</feature>
<dbReference type="InterPro" id="IPR033121">
    <property type="entry name" value="PEPTIDASE_A1"/>
</dbReference>
<dbReference type="Pfam" id="PF00026">
    <property type="entry name" value="Asp"/>
    <property type="match status" value="1"/>
</dbReference>
<dbReference type="InterPro" id="IPR034164">
    <property type="entry name" value="Pepsin-like_dom"/>
</dbReference>
<keyword evidence="2 5" id="KW-0064">Aspartyl protease</keyword>
<feature type="active site" evidence="3">
    <location>
        <position position="97"/>
    </location>
</feature>
<protein>
    <submittedName>
        <fullName evidence="9">Aspartic protease Sxa1</fullName>
    </submittedName>
</protein>
<proteinExistence type="inferred from homology"/>
<evidence type="ECO:0000256" key="1">
    <source>
        <dbReference type="ARBA" id="ARBA00007447"/>
    </source>
</evidence>
<keyword evidence="4" id="KW-1015">Disulfide bond</keyword>
<gene>
    <name evidence="9" type="ORF">SPOG_00471</name>
</gene>
<sequence>MKLSFFWAAACVLQAAKNQLSSAAIVDMDGSPGKSVVLGLQHSYAQDDSTNFERARVLNKREDSGYPLLDLEYTSSGSYFASIIMGHKKRNYSLTLDTGSPYTWVTANNVTALDPSEFQNGMPAGKSTSDIREICSNYTCYDFSDGSAKLTSNSVFGFLTSYGDNTTAIGYNMVDTAYFAGLSLDNFTFGVATREYDSEQISVTPGIIGLSPGMTITGVSRNGRAVAYTPPTIVEQLYTSGLINSYSFGIYLNENEGELIFGGYNEARIDGDVRWLNVTGTDRFYSVYLESLSFPNSSSTQDSSKLSFEKRDTGNIQVDQNATVDTGTVLLYLPEDAVNSIADRYDGVVSNQGYPVVYCSSFSDSDYVQFNFENDVAFQIPMKQLVILRRPEQGQEVCYLAFVPSAPGSYILGQYFLQNVYSVYDWDARRIGFANLRQNASNSGVEVMNIASDLSGVQTSSNSATTTFSDGYNYGSSTIPLTGTPGANSSAPSQDSSSNGSNESVASASSKVGIYSLLAFMSSSFLFFVFI</sequence>
<comment type="similarity">
    <text evidence="1 5">Belongs to the peptidase A1 family.</text>
</comment>
<keyword evidence="7" id="KW-0732">Signal</keyword>
<evidence type="ECO:0000256" key="6">
    <source>
        <dbReference type="SAM" id="MobiDB-lite"/>
    </source>
</evidence>
<evidence type="ECO:0000313" key="9">
    <source>
        <dbReference type="EMBL" id="EPY52051.1"/>
    </source>
</evidence>
<evidence type="ECO:0000256" key="4">
    <source>
        <dbReference type="PIRSR" id="PIRSR601461-2"/>
    </source>
</evidence>
<dbReference type="OMA" id="PYTWVTA"/>
<dbReference type="PROSITE" id="PS51767">
    <property type="entry name" value="PEPTIDASE_A1"/>
    <property type="match status" value="1"/>
</dbReference>
<name>S9XE45_SCHCR</name>
<dbReference type="CDD" id="cd05471">
    <property type="entry name" value="pepsin_like"/>
    <property type="match status" value="1"/>
</dbReference>
<dbReference type="GO" id="GO:0006508">
    <property type="term" value="P:proteolysis"/>
    <property type="evidence" value="ECO:0007669"/>
    <property type="project" value="UniProtKB-KW"/>
</dbReference>